<feature type="compositionally biased region" description="Basic and acidic residues" evidence="1">
    <location>
        <begin position="134"/>
        <end position="147"/>
    </location>
</feature>
<dbReference type="InterPro" id="IPR013783">
    <property type="entry name" value="Ig-like_fold"/>
</dbReference>
<keyword evidence="5" id="KW-1185">Reference proteome</keyword>
<protein>
    <recommendedName>
        <fullName evidence="3">WxL domain-containing protein</fullName>
    </recommendedName>
</protein>
<feature type="signal peptide" evidence="2">
    <location>
        <begin position="1"/>
        <end position="23"/>
    </location>
</feature>
<dbReference type="RefSeq" id="WP_161869585.1">
    <property type="nucleotide sequence ID" value="NZ_MAEI02000001.1"/>
</dbReference>
<dbReference type="Pfam" id="PF13731">
    <property type="entry name" value="WxL"/>
    <property type="match status" value="1"/>
</dbReference>
<keyword evidence="2" id="KW-0732">Signal</keyword>
<name>A0ABV0F3E5_9ENTE</name>
<organism evidence="4 5">
    <name type="scientific">Enterococcus diestrammenae</name>
    <dbReference type="NCBI Taxonomy" id="1155073"/>
    <lineage>
        <taxon>Bacteria</taxon>
        <taxon>Bacillati</taxon>
        <taxon>Bacillota</taxon>
        <taxon>Bacilli</taxon>
        <taxon>Lactobacillales</taxon>
        <taxon>Enterococcaceae</taxon>
        <taxon>Enterococcus</taxon>
    </lineage>
</organism>
<dbReference type="Proteomes" id="UP001429357">
    <property type="component" value="Unassembled WGS sequence"/>
</dbReference>
<feature type="compositionally biased region" description="Low complexity" evidence="1">
    <location>
        <begin position="52"/>
        <end position="119"/>
    </location>
</feature>
<proteinExistence type="predicted"/>
<dbReference type="InterPro" id="IPR027994">
    <property type="entry name" value="WxL_dom"/>
</dbReference>
<accession>A0ABV0F3E5</accession>
<evidence type="ECO:0000256" key="1">
    <source>
        <dbReference type="SAM" id="MobiDB-lite"/>
    </source>
</evidence>
<feature type="compositionally biased region" description="Polar residues" evidence="1">
    <location>
        <begin position="30"/>
        <end position="51"/>
    </location>
</feature>
<evidence type="ECO:0000259" key="3">
    <source>
        <dbReference type="Pfam" id="PF13731"/>
    </source>
</evidence>
<sequence length="853" mass="92693">MFKKTLTGACGFLLLLNPLTATAATTLASTEDQTVATSENTQGSTQETAEGTTTSEMTVDSTTASGEGTSETTSSSEPTTSSSEAVTSSSVSETTTTDSSEMTESSDTAESTSELITESSTHESTEEATTQSSAEKDSKTTKLDDSNPHLSESYDPTISPGPQVDVGSVNYFRDSVVDTYPLGIGTHFTAFAGRTIYFTGQRSPAPNYDGTYAADSLDLNFDSATYYRTTAEDPDPTSWRYPFSYTYTADSAIKTAPLGLIGSTYGENNTQSKMSLTALKNFEAEQGFLFEDASSTIPATTYDANNTKSAEDRTPVQNKIGDILDFRNNLGVQSNNELYDAKTYFSRSKTQLQTVSNFYKSFTDDRPAVGNGSVDSSIKAAKYVRLDNDISELQVEVPVIAGSKENAVAIFDLSKKTLGVSDFSGNNSMKIQLDNVDRNSYSKKTLPFIIFNWNDWTELRWSFDYGNMTFVDKSGHEFPADFYKTMGSHIIHNFPNVTNTLSLGIGKVDFPFAGTMLVPNGSITLENSNSLVESFWGSLIAGVDITLKLPITKEKAFGSIFDAENLPDFNETTLKLTFTDDKVMSSENKAQNTLNIYGDQNEYTVEFTRKDQVDPTKELPVNVMADESQGDASSSLTGLAPQKDIPFTVDTTGWEPGTYTITGTVTDKNGQSTTSEFTIVVQGILSLDAVPNLNFGTFKLGTVGNGSINHIQNFKVKTGSSSEANQDGLIKITDSRNGGEGGNWSLKVTMTPFSREGENDSVDAILNLKVQQDIDQDQVISLKIKSGELQTGDRLNHPRNDQETTNETFNILTDEENSSTLEIADSITNLGTYQSTLTWTLSDLPKSDEISNN</sequence>
<feature type="region of interest" description="Disordered" evidence="1">
    <location>
        <begin position="30"/>
        <end position="163"/>
    </location>
</feature>
<evidence type="ECO:0000313" key="5">
    <source>
        <dbReference type="Proteomes" id="UP001429357"/>
    </source>
</evidence>
<reference evidence="4 5" key="2">
    <citation type="submission" date="2024-02" db="EMBL/GenBank/DDBJ databases">
        <title>The Genome Sequence of Enterococcus diestrammenae JM9A.</title>
        <authorList>
            <person name="Earl A."/>
            <person name="Manson A."/>
            <person name="Gilmore M."/>
            <person name="Sanders J."/>
            <person name="Shea T."/>
            <person name="Howe W."/>
            <person name="Livny J."/>
            <person name="Cuomo C."/>
            <person name="Neafsey D."/>
            <person name="Birren B."/>
        </authorList>
    </citation>
    <scope>NUCLEOTIDE SEQUENCE [LARGE SCALE GENOMIC DNA]</scope>
    <source>
        <strain evidence="4 5">JM9A</strain>
    </source>
</reference>
<evidence type="ECO:0000313" key="4">
    <source>
        <dbReference type="EMBL" id="MEO1782585.1"/>
    </source>
</evidence>
<comment type="caution">
    <text evidence="4">The sequence shown here is derived from an EMBL/GenBank/DDBJ whole genome shotgun (WGS) entry which is preliminary data.</text>
</comment>
<gene>
    <name evidence="4" type="ORF">BAU18_002197</name>
</gene>
<feature type="domain" description="WxL" evidence="3">
    <location>
        <begin position="681"/>
        <end position="845"/>
    </location>
</feature>
<evidence type="ECO:0000256" key="2">
    <source>
        <dbReference type="SAM" id="SignalP"/>
    </source>
</evidence>
<feature type="chain" id="PRO_5045059287" description="WxL domain-containing protein" evidence="2">
    <location>
        <begin position="24"/>
        <end position="853"/>
    </location>
</feature>
<reference evidence="5" key="1">
    <citation type="submission" date="2016-06" db="EMBL/GenBank/DDBJ databases">
        <title>Four novel species of enterococci isolated from chicken manure.</title>
        <authorList>
            <person name="Van Tyne D."/>
        </authorList>
    </citation>
    <scope>NUCLEOTIDE SEQUENCE [LARGE SCALE GENOMIC DNA]</scope>
    <source>
        <strain evidence="5">JM9A</strain>
    </source>
</reference>
<dbReference type="Gene3D" id="2.60.40.10">
    <property type="entry name" value="Immunoglobulins"/>
    <property type="match status" value="1"/>
</dbReference>
<dbReference type="EMBL" id="MAEI02000001">
    <property type="protein sequence ID" value="MEO1782585.1"/>
    <property type="molecule type" value="Genomic_DNA"/>
</dbReference>